<keyword evidence="5" id="KW-1185">Reference proteome</keyword>
<protein>
    <submittedName>
        <fullName evidence="4">Retrovirus-related Pol polyprotein from transposon</fullName>
    </submittedName>
</protein>
<dbReference type="InterPro" id="IPR001878">
    <property type="entry name" value="Znf_CCHC"/>
</dbReference>
<comment type="caution">
    <text evidence="4">The sequence shown here is derived from an EMBL/GenBank/DDBJ whole genome shotgun (WGS) entry which is preliminary data.</text>
</comment>
<keyword evidence="1" id="KW-0479">Metal-binding</keyword>
<feature type="coiled-coil region" evidence="2">
    <location>
        <begin position="41"/>
        <end position="68"/>
    </location>
</feature>
<evidence type="ECO:0000313" key="4">
    <source>
        <dbReference type="EMBL" id="KAF9750341.1"/>
    </source>
</evidence>
<proteinExistence type="predicted"/>
<dbReference type="PANTHER" id="PTHR37984:SF5">
    <property type="entry name" value="PROTEIN NYNRIN-LIKE"/>
    <property type="match status" value="1"/>
</dbReference>
<evidence type="ECO:0000259" key="3">
    <source>
        <dbReference type="PROSITE" id="PS50158"/>
    </source>
</evidence>
<dbReference type="InterPro" id="IPR050951">
    <property type="entry name" value="Retrovirus_Pol_polyprotein"/>
</dbReference>
<organism evidence="4 5">
    <name type="scientific">Nosema granulosis</name>
    <dbReference type="NCBI Taxonomy" id="83296"/>
    <lineage>
        <taxon>Eukaryota</taxon>
        <taxon>Fungi</taxon>
        <taxon>Fungi incertae sedis</taxon>
        <taxon>Microsporidia</taxon>
        <taxon>Nosematidae</taxon>
        <taxon>Nosema</taxon>
    </lineage>
</organism>
<gene>
    <name evidence="4" type="primary">pol_107</name>
    <name evidence="4" type="ORF">NGRA_3453</name>
</gene>
<dbReference type="InterPro" id="IPR043502">
    <property type="entry name" value="DNA/RNA_pol_sf"/>
</dbReference>
<reference evidence="4 5" key="1">
    <citation type="journal article" date="2020" name="Genome Biol. Evol.">
        <title>Comparative genomics of strictly vertically transmitted, feminizing microsporidia endosymbionts of amphipod crustaceans.</title>
        <authorList>
            <person name="Cormier A."/>
            <person name="Chebbi M.A."/>
            <person name="Giraud I."/>
            <person name="Wattier R."/>
            <person name="Teixeira M."/>
            <person name="Gilbert C."/>
            <person name="Rigaud T."/>
            <person name="Cordaux R."/>
        </authorList>
    </citation>
    <scope>NUCLEOTIDE SEQUENCE [LARGE SCALE GENOMIC DNA]</scope>
    <source>
        <strain evidence="4 5">Ou3-Ou53</strain>
    </source>
</reference>
<accession>A0A9P6GUQ9</accession>
<dbReference type="OrthoDB" id="8948897at2759"/>
<dbReference type="AlphaFoldDB" id="A0A9P6GUQ9"/>
<dbReference type="PANTHER" id="PTHR37984">
    <property type="entry name" value="PROTEIN CBG26694"/>
    <property type="match status" value="1"/>
</dbReference>
<evidence type="ECO:0000256" key="2">
    <source>
        <dbReference type="SAM" id="Coils"/>
    </source>
</evidence>
<dbReference type="GO" id="GO:0008270">
    <property type="term" value="F:zinc ion binding"/>
    <property type="evidence" value="ECO:0007669"/>
    <property type="project" value="UniProtKB-KW"/>
</dbReference>
<feature type="domain" description="CCHC-type" evidence="3">
    <location>
        <begin position="105"/>
        <end position="118"/>
    </location>
</feature>
<keyword evidence="1" id="KW-0862">Zinc</keyword>
<dbReference type="SUPFAM" id="SSF56672">
    <property type="entry name" value="DNA/RNA polymerases"/>
    <property type="match status" value="1"/>
</dbReference>
<dbReference type="Gene3D" id="4.10.60.10">
    <property type="entry name" value="Zinc finger, CCHC-type"/>
    <property type="match status" value="1"/>
</dbReference>
<dbReference type="Gene3D" id="3.10.10.10">
    <property type="entry name" value="HIV Type 1 Reverse Transcriptase, subunit A, domain 1"/>
    <property type="match status" value="1"/>
</dbReference>
<evidence type="ECO:0000313" key="5">
    <source>
        <dbReference type="Proteomes" id="UP000740883"/>
    </source>
</evidence>
<dbReference type="EMBL" id="SBJO01001154">
    <property type="protein sequence ID" value="KAF9750341.1"/>
    <property type="molecule type" value="Genomic_DNA"/>
</dbReference>
<sequence>MQEVCDSVTIRQASALLGQDLEDFLIEKFLVRVKEWDEVLVELEKYVIEEEELEREEIQKEVEAAEMVRVMKETIHEALAEEKTKRRAEVGPRIYYRTRSIGSECFVCGRTGHIARVCSLRRGRSEMDSSNDNNKKFNSLCVRGKEVLEIEERGETGHKEEISKRFRSGMNLETVTKMFPEVLMASDRQIEYKTGEKCYIRTVRGEKVVRRGQIVSQSLRSKTKQYFLDLEARGIIRKSRSDWRNPIRAIEKPDGEVRVVSNLMGLNDLVEKDPYTLPTIRDIIQKTQGSNVFTVIDLKEGFYHIEIE</sequence>
<dbReference type="InterPro" id="IPR036875">
    <property type="entry name" value="Znf_CCHC_sf"/>
</dbReference>
<name>A0A9P6GUQ9_9MICR</name>
<dbReference type="SUPFAM" id="SSF57756">
    <property type="entry name" value="Retrovirus zinc finger-like domains"/>
    <property type="match status" value="1"/>
</dbReference>
<dbReference type="GO" id="GO:0003676">
    <property type="term" value="F:nucleic acid binding"/>
    <property type="evidence" value="ECO:0007669"/>
    <property type="project" value="InterPro"/>
</dbReference>
<keyword evidence="2" id="KW-0175">Coiled coil</keyword>
<evidence type="ECO:0000256" key="1">
    <source>
        <dbReference type="PROSITE-ProRule" id="PRU00047"/>
    </source>
</evidence>
<dbReference type="Proteomes" id="UP000740883">
    <property type="component" value="Unassembled WGS sequence"/>
</dbReference>
<dbReference type="PROSITE" id="PS50158">
    <property type="entry name" value="ZF_CCHC"/>
    <property type="match status" value="1"/>
</dbReference>
<feature type="non-terminal residue" evidence="4">
    <location>
        <position position="308"/>
    </location>
</feature>
<keyword evidence="1" id="KW-0863">Zinc-finger</keyword>